<dbReference type="RefSeq" id="WP_378319610.1">
    <property type="nucleotide sequence ID" value="NZ_JBHUHY010000004.1"/>
</dbReference>
<protein>
    <submittedName>
        <fullName evidence="2">GPW/gp25 family protein</fullName>
    </submittedName>
</protein>
<gene>
    <name evidence="2" type="ORF">ACFSJT_07440</name>
</gene>
<keyword evidence="3" id="KW-1185">Reference proteome</keyword>
<comment type="caution">
    <text evidence="2">The sequence shown here is derived from an EMBL/GenBank/DDBJ whole genome shotgun (WGS) entry which is preliminary data.</text>
</comment>
<dbReference type="EMBL" id="JBHUHY010000004">
    <property type="protein sequence ID" value="MFD2186622.1"/>
    <property type="molecule type" value="Genomic_DNA"/>
</dbReference>
<dbReference type="Proteomes" id="UP001597344">
    <property type="component" value="Unassembled WGS sequence"/>
</dbReference>
<dbReference type="Pfam" id="PF04965">
    <property type="entry name" value="GPW_gp25"/>
    <property type="match status" value="1"/>
</dbReference>
<name>A0ABW5AWZ5_9FLAO</name>
<evidence type="ECO:0000313" key="2">
    <source>
        <dbReference type="EMBL" id="MFD2186622.1"/>
    </source>
</evidence>
<sequence>MENKKSFLGVGWSFPPEFSKKSNMVKMISDEEDIKSSLEILLSTRLGERIMFPDYGCNLDELLFESLNRTLITYVTELIRTAILYHEPRIDVDRIDITESDTLQGELFIKVDYIVRATNSRNNVVFPFYLEEGTDINS</sequence>
<proteinExistence type="predicted"/>
<evidence type="ECO:0000259" key="1">
    <source>
        <dbReference type="Pfam" id="PF04965"/>
    </source>
</evidence>
<accession>A0ABW5AWZ5</accession>
<feature type="domain" description="IraD/Gp25-like" evidence="1">
    <location>
        <begin position="29"/>
        <end position="119"/>
    </location>
</feature>
<dbReference type="Gene3D" id="3.10.450.40">
    <property type="match status" value="1"/>
</dbReference>
<dbReference type="SUPFAM" id="SSF160719">
    <property type="entry name" value="gpW/gp25-like"/>
    <property type="match status" value="1"/>
</dbReference>
<evidence type="ECO:0000313" key="3">
    <source>
        <dbReference type="Proteomes" id="UP001597344"/>
    </source>
</evidence>
<organism evidence="2 3">
    <name type="scientific">Aquimarina celericrescens</name>
    <dbReference type="NCBI Taxonomy" id="1964542"/>
    <lineage>
        <taxon>Bacteria</taxon>
        <taxon>Pseudomonadati</taxon>
        <taxon>Bacteroidota</taxon>
        <taxon>Flavobacteriia</taxon>
        <taxon>Flavobacteriales</taxon>
        <taxon>Flavobacteriaceae</taxon>
        <taxon>Aquimarina</taxon>
    </lineage>
</organism>
<reference evidence="3" key="1">
    <citation type="journal article" date="2019" name="Int. J. Syst. Evol. Microbiol.">
        <title>The Global Catalogue of Microorganisms (GCM) 10K type strain sequencing project: providing services to taxonomists for standard genome sequencing and annotation.</title>
        <authorList>
            <consortium name="The Broad Institute Genomics Platform"/>
            <consortium name="The Broad Institute Genome Sequencing Center for Infectious Disease"/>
            <person name="Wu L."/>
            <person name="Ma J."/>
        </authorList>
    </citation>
    <scope>NUCLEOTIDE SEQUENCE [LARGE SCALE GENOMIC DNA]</scope>
    <source>
        <strain evidence="3">DT92</strain>
    </source>
</reference>
<dbReference type="InterPro" id="IPR007048">
    <property type="entry name" value="IraD/Gp25-like"/>
</dbReference>